<accession>A0A4R0K6X2</accession>
<keyword evidence="1" id="KW-0812">Transmembrane</keyword>
<keyword evidence="1" id="KW-1133">Transmembrane helix</keyword>
<evidence type="ECO:0000313" key="3">
    <source>
        <dbReference type="Proteomes" id="UP000293342"/>
    </source>
</evidence>
<organism evidence="2 3">
    <name type="scientific">Kribbella capetownensis</name>
    <dbReference type="NCBI Taxonomy" id="1572659"/>
    <lineage>
        <taxon>Bacteria</taxon>
        <taxon>Bacillati</taxon>
        <taxon>Actinomycetota</taxon>
        <taxon>Actinomycetes</taxon>
        <taxon>Propionibacteriales</taxon>
        <taxon>Kribbellaceae</taxon>
        <taxon>Kribbella</taxon>
    </lineage>
</organism>
<dbReference type="EMBL" id="SJKD01000001">
    <property type="protein sequence ID" value="TCC53766.1"/>
    <property type="molecule type" value="Genomic_DNA"/>
</dbReference>
<keyword evidence="1" id="KW-0472">Membrane</keyword>
<feature type="transmembrane region" description="Helical" evidence="1">
    <location>
        <begin position="15"/>
        <end position="42"/>
    </location>
</feature>
<feature type="transmembrane region" description="Helical" evidence="1">
    <location>
        <begin position="54"/>
        <end position="73"/>
    </location>
</feature>
<evidence type="ECO:0000256" key="1">
    <source>
        <dbReference type="SAM" id="Phobius"/>
    </source>
</evidence>
<name>A0A4R0K6X2_9ACTN</name>
<dbReference type="Proteomes" id="UP000293342">
    <property type="component" value="Unassembled WGS sequence"/>
</dbReference>
<proteinExistence type="predicted"/>
<comment type="caution">
    <text evidence="2">The sequence shown here is derived from an EMBL/GenBank/DDBJ whole genome shotgun (WGS) entry which is preliminary data.</text>
</comment>
<reference evidence="2 3" key="1">
    <citation type="submission" date="2019-02" db="EMBL/GenBank/DDBJ databases">
        <title>Kribbella capetownensis sp. nov. and Kribbella speibonae sp. nov., isolated from soil.</title>
        <authorList>
            <person name="Curtis S.M."/>
            <person name="Norton I."/>
            <person name="Everest G.J."/>
            <person name="Meyers P.R."/>
        </authorList>
    </citation>
    <scope>NUCLEOTIDE SEQUENCE [LARGE SCALE GENOMIC DNA]</scope>
    <source>
        <strain evidence="2 3">YM53</strain>
    </source>
</reference>
<sequence>MVPLGFEPHFSTGEIVLIATVVVAFGVFSALPATATLAAVGYRRGFRHPGWNAFWYWLWGTAIALAGVVGLLFLHASWWSVPLSWPLPLLLAWILNPKVRRPGSELGWTDTRPSQQGER</sequence>
<gene>
    <name evidence="2" type="ORF">E0H75_08825</name>
</gene>
<protein>
    <submittedName>
        <fullName evidence="2">Uncharacterized protein</fullName>
    </submittedName>
</protein>
<dbReference type="OrthoDB" id="3829814at2"/>
<dbReference type="RefSeq" id="WP_131512678.1">
    <property type="nucleotide sequence ID" value="NZ_SJKD01000001.1"/>
</dbReference>
<evidence type="ECO:0000313" key="2">
    <source>
        <dbReference type="EMBL" id="TCC53766.1"/>
    </source>
</evidence>
<keyword evidence="3" id="KW-1185">Reference proteome</keyword>
<dbReference type="AlphaFoldDB" id="A0A4R0K6X2"/>